<dbReference type="AlphaFoldDB" id="A0A9P7GUV5"/>
<keyword evidence="1" id="KW-1133">Transmembrane helix</keyword>
<reference evidence="3" key="1">
    <citation type="submission" date="2021-02" db="EMBL/GenBank/DDBJ databases">
        <authorList>
            <person name="Nieuwenhuis M."/>
            <person name="Van De Peppel L.J.J."/>
        </authorList>
    </citation>
    <scope>NUCLEOTIDE SEQUENCE</scope>
    <source>
        <strain evidence="3">D49</strain>
    </source>
</reference>
<evidence type="ECO:0000313" key="3">
    <source>
        <dbReference type="EMBL" id="KAG5653815.1"/>
    </source>
</evidence>
<dbReference type="OrthoDB" id="541052at2759"/>
<protein>
    <recommendedName>
        <fullName evidence="2">Glycosyl transferase CAP10 domain-containing protein</fullName>
    </recommendedName>
</protein>
<gene>
    <name evidence="3" type="ORF">H0H81_010283</name>
</gene>
<evidence type="ECO:0000259" key="2">
    <source>
        <dbReference type="SMART" id="SM00672"/>
    </source>
</evidence>
<sequence>MLQLLPARAIRRPVLVASILICAIFMANFFKKIASLHPVHVDFTPRPHETVTVTRVQTECAQETRASLPGAIDKHSRQQNHLSKTEPLQKHRYRSDGLLEVNPDGPHPIFELIRNAEEKWNAKLSRSSRTLAEAVTEYQRRYKRPPPTGFDKWWDYVERHNVQLPDEYDQIFRDLQPYWGMNPKDLQQIETEWEAHADSYTIGKTTGEPIKLVNYSLPGNEHSQFDLAGGAFQIMELLEDVEEFIPPFRAIFTPHDNPTLHTDFELQTQALKHAAAGTFLDMNNPPPVKLNGWIAACDPASPARATPFDWEAPVPPRTTKTFIHTHRDVMDPCLHPDLLRQHGQFISHRTGPVPHRRMIPQFSYSPTIIHHDIVVAMPINWISDLSRGDDPAWADKFDSRLQWRGTSTGVWHAPGTHWRDAQRGRLIEWANHGLEGNWSVLLPTEDASVNVGEPVQIKKARYAPPSLDIWFAGKPANCPPEFCEEVARFFEFRQQHDFKRAGNYKYILDVDGNGWSSRFKRLITSNSLIFKSTIYPEWFTDRIAPWVHYIPVQNDYSDLYDSLLFFRGDLDGRNAHDDLAEKIATAGREWSLRFWRKEDLTAYMFR</sequence>
<proteinExistence type="predicted"/>
<reference evidence="3" key="2">
    <citation type="submission" date="2021-10" db="EMBL/GenBank/DDBJ databases">
        <title>Phylogenomics reveals ancestral predisposition of the termite-cultivated fungus Termitomyces towards a domesticated lifestyle.</title>
        <authorList>
            <person name="Auxier B."/>
            <person name="Grum-Grzhimaylo A."/>
            <person name="Cardenas M.E."/>
            <person name="Lodge J.D."/>
            <person name="Laessoe T."/>
            <person name="Pedersen O."/>
            <person name="Smith M.E."/>
            <person name="Kuyper T.W."/>
            <person name="Franco-Molano E.A."/>
            <person name="Baroni T.J."/>
            <person name="Aanen D.K."/>
        </authorList>
    </citation>
    <scope>NUCLEOTIDE SEQUENCE</scope>
    <source>
        <strain evidence="3">D49</strain>
    </source>
</reference>
<dbReference type="SMART" id="SM00672">
    <property type="entry name" value="CAP10"/>
    <property type="match status" value="1"/>
</dbReference>
<dbReference type="InterPro" id="IPR051091">
    <property type="entry name" value="O-Glucosyltr/Glycosyltrsf_90"/>
</dbReference>
<dbReference type="Proteomes" id="UP000717328">
    <property type="component" value="Unassembled WGS sequence"/>
</dbReference>
<organism evidence="3 4">
    <name type="scientific">Sphagnurus paluster</name>
    <dbReference type="NCBI Taxonomy" id="117069"/>
    <lineage>
        <taxon>Eukaryota</taxon>
        <taxon>Fungi</taxon>
        <taxon>Dikarya</taxon>
        <taxon>Basidiomycota</taxon>
        <taxon>Agaricomycotina</taxon>
        <taxon>Agaricomycetes</taxon>
        <taxon>Agaricomycetidae</taxon>
        <taxon>Agaricales</taxon>
        <taxon>Tricholomatineae</taxon>
        <taxon>Lyophyllaceae</taxon>
        <taxon>Sphagnurus</taxon>
    </lineage>
</organism>
<dbReference type="PANTHER" id="PTHR12203">
    <property type="entry name" value="KDEL LYS-ASP-GLU-LEU CONTAINING - RELATED"/>
    <property type="match status" value="1"/>
</dbReference>
<dbReference type="EMBL" id="JABCKI010000032">
    <property type="protein sequence ID" value="KAG5653815.1"/>
    <property type="molecule type" value="Genomic_DNA"/>
</dbReference>
<comment type="caution">
    <text evidence="3">The sequence shown here is derived from an EMBL/GenBank/DDBJ whole genome shotgun (WGS) entry which is preliminary data.</text>
</comment>
<evidence type="ECO:0000313" key="4">
    <source>
        <dbReference type="Proteomes" id="UP000717328"/>
    </source>
</evidence>
<dbReference type="PANTHER" id="PTHR12203:SF118">
    <property type="entry name" value="BETA-1,2-XYLOSYLTRANSFERASE 1"/>
    <property type="match status" value="1"/>
</dbReference>
<accession>A0A9P7GUV5</accession>
<feature type="transmembrane region" description="Helical" evidence="1">
    <location>
        <begin position="12"/>
        <end position="30"/>
    </location>
</feature>
<dbReference type="InterPro" id="IPR006598">
    <property type="entry name" value="CAP10"/>
</dbReference>
<dbReference type="Pfam" id="PF05686">
    <property type="entry name" value="Glyco_transf_90"/>
    <property type="match status" value="1"/>
</dbReference>
<keyword evidence="1" id="KW-0812">Transmembrane</keyword>
<name>A0A9P7GUV5_9AGAR</name>
<keyword evidence="1" id="KW-0472">Membrane</keyword>
<keyword evidence="4" id="KW-1185">Reference proteome</keyword>
<evidence type="ECO:0000256" key="1">
    <source>
        <dbReference type="SAM" id="Phobius"/>
    </source>
</evidence>
<feature type="domain" description="Glycosyl transferase CAP10" evidence="2">
    <location>
        <begin position="334"/>
        <end position="606"/>
    </location>
</feature>